<keyword evidence="2" id="KW-1185">Reference proteome</keyword>
<evidence type="ECO:0000313" key="1">
    <source>
        <dbReference type="EMBL" id="GIE99824.1"/>
    </source>
</evidence>
<name>A0A919K589_9ACTN</name>
<sequence length="194" mass="20894">MAGGSLGPADRALAGNGVTIMRIRRALTAVGLVVAGILTSGGPAHAGPFDDVSIMTDRLEDNNADGRWTIWSTGNGRGGWQAGVGFVFHNQETGWTEIGRDVTITPLDGSHTCRAYIDLFGLGNGRQVIARVEVIDPTTWQYLAQDGGGVATVPIQHFTPEWSNGPRTVRFRVSLYGNGDQTLWIDNMFISCEY</sequence>
<comment type="caution">
    <text evidence="1">The sequence shown here is derived from an EMBL/GenBank/DDBJ whole genome shotgun (WGS) entry which is preliminary data.</text>
</comment>
<dbReference type="Proteomes" id="UP000636960">
    <property type="component" value="Unassembled WGS sequence"/>
</dbReference>
<dbReference type="AlphaFoldDB" id="A0A919K589"/>
<dbReference type="EMBL" id="BOMV01000077">
    <property type="protein sequence ID" value="GIE99824.1"/>
    <property type="molecule type" value="Genomic_DNA"/>
</dbReference>
<protein>
    <submittedName>
        <fullName evidence="1">Uncharacterized protein</fullName>
    </submittedName>
</protein>
<organism evidence="1 2">
    <name type="scientific">Paractinoplanes rishiriensis</name>
    <dbReference type="NCBI Taxonomy" id="1050105"/>
    <lineage>
        <taxon>Bacteria</taxon>
        <taxon>Bacillati</taxon>
        <taxon>Actinomycetota</taxon>
        <taxon>Actinomycetes</taxon>
        <taxon>Micromonosporales</taxon>
        <taxon>Micromonosporaceae</taxon>
        <taxon>Paractinoplanes</taxon>
    </lineage>
</organism>
<evidence type="ECO:0000313" key="2">
    <source>
        <dbReference type="Proteomes" id="UP000636960"/>
    </source>
</evidence>
<accession>A0A919K589</accession>
<gene>
    <name evidence="1" type="ORF">Ari01nite_72890</name>
</gene>
<reference evidence="1" key="1">
    <citation type="submission" date="2021-01" db="EMBL/GenBank/DDBJ databases">
        <title>Whole genome shotgun sequence of Actinoplanes rishiriensis NBRC 108556.</title>
        <authorList>
            <person name="Komaki H."/>
            <person name="Tamura T."/>
        </authorList>
    </citation>
    <scope>NUCLEOTIDE SEQUENCE</scope>
    <source>
        <strain evidence="1">NBRC 108556</strain>
    </source>
</reference>
<proteinExistence type="predicted"/>